<sequence length="401" mass="43682">MTTETAIVPTQPNGLASQRASVSRELLAIDTEQRKVLAEYVAKHMVKGQDFGVIPGTDKPTLLKPGAEKLTDLFRCTPKFSLVKEFSKEDWEAGFFKYTFRCRLMQRDTEAVLAEGFGSANSRESRYRWRSAKRVCPECSKSDALNKSKPPREGYYCWDKKGGCGAQFAANDKRITEQVLGRVENIDIADLDNTILKMAKKRALVDGAIALARCSDMFTQDVEDLMDMATEGDEPAPKAAPPAREPPKAEVLPPEQPVQRKTKQAEVTNFEKQGASGFGTQRDYVNHPPTPAEIVEDVAARAKQGRLTAEQKAKADQVAKALGGTVETDAPQSADDIASMIVAESEVVEASEDFGRLAARAKLLPVGTNARKKVSAALKAAAARLGIQEGKAKPARQPGED</sequence>
<evidence type="ECO:0000313" key="2">
    <source>
        <dbReference type="EMBL" id="QSQ14018.1"/>
    </source>
</evidence>
<dbReference type="RefSeq" id="WP_206715812.1">
    <property type="nucleotide sequence ID" value="NZ_CP071091.1"/>
</dbReference>
<organism evidence="2 3">
    <name type="scientific">Myxococcus landrumensis</name>
    <dbReference type="NCBI Taxonomy" id="2813577"/>
    <lineage>
        <taxon>Bacteria</taxon>
        <taxon>Pseudomonadati</taxon>
        <taxon>Myxococcota</taxon>
        <taxon>Myxococcia</taxon>
        <taxon>Myxococcales</taxon>
        <taxon>Cystobacterineae</taxon>
        <taxon>Myxococcaceae</taxon>
        <taxon>Myxococcus</taxon>
    </lineage>
</organism>
<dbReference type="Proteomes" id="UP000663090">
    <property type="component" value="Chromosome"/>
</dbReference>
<evidence type="ECO:0000313" key="3">
    <source>
        <dbReference type="Proteomes" id="UP000663090"/>
    </source>
</evidence>
<evidence type="ECO:0000256" key="1">
    <source>
        <dbReference type="SAM" id="MobiDB-lite"/>
    </source>
</evidence>
<dbReference type="EMBL" id="CP071091">
    <property type="protein sequence ID" value="QSQ14018.1"/>
    <property type="molecule type" value="Genomic_DNA"/>
</dbReference>
<protein>
    <submittedName>
        <fullName evidence="2">Uncharacterized protein</fullName>
    </submittedName>
</protein>
<name>A0ABX7NCI3_9BACT</name>
<gene>
    <name evidence="2" type="ORF">JY572_37845</name>
</gene>
<keyword evidence="3" id="KW-1185">Reference proteome</keyword>
<accession>A0ABX7NCI3</accession>
<feature type="region of interest" description="Disordered" evidence="1">
    <location>
        <begin position="231"/>
        <end position="289"/>
    </location>
</feature>
<reference evidence="2 3" key="1">
    <citation type="submission" date="2021-02" db="EMBL/GenBank/DDBJ databases">
        <title>De Novo genome assembly of isolated myxobacteria.</title>
        <authorList>
            <person name="Stevens D.C."/>
        </authorList>
    </citation>
    <scope>NUCLEOTIDE SEQUENCE [LARGE SCALE GENOMIC DNA]</scope>
    <source>
        <strain evidence="2 3">SCHIC003</strain>
    </source>
</reference>
<proteinExistence type="predicted"/>